<keyword evidence="3" id="KW-1185">Reference proteome</keyword>
<keyword evidence="1" id="KW-0472">Membrane</keyword>
<protein>
    <submittedName>
        <fullName evidence="2">Uncharacterized protein</fullName>
    </submittedName>
</protein>
<accession>A0A448XHA5</accession>
<keyword evidence="1" id="KW-0812">Transmembrane</keyword>
<gene>
    <name evidence="2" type="ORF">PXEA_LOCUS30241</name>
</gene>
<comment type="caution">
    <text evidence="2">The sequence shown here is derived from an EMBL/GenBank/DDBJ whole genome shotgun (WGS) entry which is preliminary data.</text>
</comment>
<dbReference type="EMBL" id="CAAALY010253217">
    <property type="protein sequence ID" value="VEL36801.1"/>
    <property type="molecule type" value="Genomic_DNA"/>
</dbReference>
<evidence type="ECO:0000313" key="2">
    <source>
        <dbReference type="EMBL" id="VEL36801.1"/>
    </source>
</evidence>
<reference evidence="2" key="1">
    <citation type="submission" date="2018-11" db="EMBL/GenBank/DDBJ databases">
        <authorList>
            <consortium name="Pathogen Informatics"/>
        </authorList>
    </citation>
    <scope>NUCLEOTIDE SEQUENCE</scope>
</reference>
<feature type="transmembrane region" description="Helical" evidence="1">
    <location>
        <begin position="126"/>
        <end position="149"/>
    </location>
</feature>
<evidence type="ECO:0000313" key="3">
    <source>
        <dbReference type="Proteomes" id="UP000784294"/>
    </source>
</evidence>
<evidence type="ECO:0000256" key="1">
    <source>
        <dbReference type="SAM" id="Phobius"/>
    </source>
</evidence>
<keyword evidence="1" id="KW-1133">Transmembrane helix</keyword>
<sequence>MVIQVFIVVIRHIRLRLPSAQVLMPPVEGLTHTEVLAPMSTLVPTPIHMSHQFATANPHMNAVARTTSIIHPRPIVEVDTVVKPAALLPLVLPFHPLHTLSIVMLNHPHSDVIKMHRFLNHSTPVLLARLPFVSKVVDLVMAIVAVAYVGRSRTKVM</sequence>
<proteinExistence type="predicted"/>
<dbReference type="Proteomes" id="UP000784294">
    <property type="component" value="Unassembled WGS sequence"/>
</dbReference>
<dbReference type="AlphaFoldDB" id="A0A448XHA5"/>
<organism evidence="2 3">
    <name type="scientific">Protopolystoma xenopodis</name>
    <dbReference type="NCBI Taxonomy" id="117903"/>
    <lineage>
        <taxon>Eukaryota</taxon>
        <taxon>Metazoa</taxon>
        <taxon>Spiralia</taxon>
        <taxon>Lophotrochozoa</taxon>
        <taxon>Platyhelminthes</taxon>
        <taxon>Monogenea</taxon>
        <taxon>Polyopisthocotylea</taxon>
        <taxon>Polystomatidea</taxon>
        <taxon>Polystomatidae</taxon>
        <taxon>Protopolystoma</taxon>
    </lineage>
</organism>
<name>A0A448XHA5_9PLAT</name>